<protein>
    <submittedName>
        <fullName evidence="2">p12-14p</fullName>
    </submittedName>
</protein>
<organism evidence="2">
    <name type="scientific">Pyrococcus sp. 12/1</name>
    <dbReference type="NCBI Taxonomy" id="758582"/>
    <lineage>
        <taxon>Archaea</taxon>
        <taxon>Methanobacteriati</taxon>
        <taxon>Methanobacteriota</taxon>
        <taxon>Thermococci</taxon>
        <taxon>Thermococcales</taxon>
        <taxon>Thermococcaceae</taxon>
        <taxon>Pyrococcus</taxon>
    </lineage>
</organism>
<reference evidence="2" key="1">
    <citation type="journal article" date="2010" name="Nucleic Acids Res.">
        <title>Two novel families of plasmids from hyperthermophilic archaea encoding new families of replication proteins.</title>
        <authorList>
            <person name="Soler N."/>
            <person name="Marguet E."/>
            <person name="Cortez D."/>
            <person name="Desnoues N."/>
            <person name="Keller J."/>
            <person name="van Tilbeurgh H."/>
            <person name="Sezonov G."/>
            <person name="Forterre P."/>
        </authorList>
    </citation>
    <scope>NUCLEOTIDE SEQUENCE</scope>
    <source>
        <strain evidence="2">12/1</strain>
        <plasmid evidence="2">pP12-1</plasmid>
    </source>
</reference>
<geneLocation type="plasmid" evidence="2">
    <name>pP12-1</name>
</geneLocation>
<keyword evidence="1" id="KW-0175">Coiled coil</keyword>
<dbReference type="SUPFAM" id="SSF46785">
    <property type="entry name" value="Winged helix' DNA-binding domain"/>
    <property type="match status" value="1"/>
</dbReference>
<sequence>MGFRSFIRRVILGDLEDEVRKLEDTLAQISNRLEDLERRVEDQATQLRNLYQVKADKGLYYDLSERVELAREELVKLREEVDNLRSQILALEFSASEKSVSNEMSTEDLARMVEFYIRQGVTRPSELQKKLGISWEKLYAVLDELLAKKRIQRIRKGRKTEYILVEEGD</sequence>
<name>D6MY20_9EURY</name>
<dbReference type="AlphaFoldDB" id="D6MY20"/>
<dbReference type="EMBL" id="GU056178">
    <property type="protein sequence ID" value="ADF80221.1"/>
    <property type="molecule type" value="Genomic_DNA"/>
</dbReference>
<gene>
    <name evidence="2" type="ORF">p12-14</name>
</gene>
<dbReference type="Gene3D" id="1.20.5.340">
    <property type="match status" value="1"/>
</dbReference>
<dbReference type="InterPro" id="IPR036388">
    <property type="entry name" value="WH-like_DNA-bd_sf"/>
</dbReference>
<evidence type="ECO:0000256" key="1">
    <source>
        <dbReference type="SAM" id="Coils"/>
    </source>
</evidence>
<keyword evidence="2" id="KW-0614">Plasmid</keyword>
<dbReference type="InterPro" id="IPR036390">
    <property type="entry name" value="WH_DNA-bd_sf"/>
</dbReference>
<accession>D6MY20</accession>
<dbReference type="Gene3D" id="1.10.10.10">
    <property type="entry name" value="Winged helix-like DNA-binding domain superfamily/Winged helix DNA-binding domain"/>
    <property type="match status" value="1"/>
</dbReference>
<dbReference type="RefSeq" id="WP_013087938.1">
    <property type="nucleotide sequence ID" value="NC_014110.1"/>
</dbReference>
<feature type="coiled-coil region" evidence="1">
    <location>
        <begin position="12"/>
        <end position="94"/>
    </location>
</feature>
<proteinExistence type="predicted"/>
<evidence type="ECO:0000313" key="2">
    <source>
        <dbReference type="EMBL" id="ADF80221.1"/>
    </source>
</evidence>